<protein>
    <submittedName>
        <fullName evidence="1">Uncharacterized protein</fullName>
    </submittedName>
</protein>
<dbReference type="AlphaFoldDB" id="A0A3B5KDZ6"/>
<reference evidence="1" key="3">
    <citation type="submission" date="2025-09" db="UniProtKB">
        <authorList>
            <consortium name="Ensembl"/>
        </authorList>
    </citation>
    <scope>IDENTIFICATION</scope>
</reference>
<keyword evidence="2" id="KW-1185">Reference proteome</keyword>
<dbReference type="Proteomes" id="UP000005226">
    <property type="component" value="Chromosome 7"/>
</dbReference>
<accession>A0A3B5KDZ6</accession>
<evidence type="ECO:0000313" key="1">
    <source>
        <dbReference type="Ensembl" id="ENSTRUP00000053609.2"/>
    </source>
</evidence>
<sequence>LTLTSITSPSIDANTEPAALSWYNLAEQTSEMKTVQFSSLRDCRSSTGRETSQKVKMTAGNDSRHTRCLTRICCYTKIVKVNLGSVGLEFGKQKENTLLEKKHKKNLIL</sequence>
<dbReference type="Ensembl" id="ENSTRUT00000053005.2">
    <property type="protein sequence ID" value="ENSTRUP00000053609.2"/>
    <property type="gene ID" value="ENSTRUG00000021550.2"/>
</dbReference>
<reference evidence="1" key="2">
    <citation type="submission" date="2025-08" db="UniProtKB">
        <authorList>
            <consortium name="Ensembl"/>
        </authorList>
    </citation>
    <scope>IDENTIFICATION</scope>
</reference>
<proteinExistence type="predicted"/>
<reference evidence="1 2" key="1">
    <citation type="journal article" date="2011" name="Genome Biol. Evol.">
        <title>Integration of the genetic map and genome assembly of fugu facilitates insights into distinct features of genome evolution in teleosts and mammals.</title>
        <authorList>
            <person name="Kai W."/>
            <person name="Kikuchi K."/>
            <person name="Tohari S."/>
            <person name="Chew A.K."/>
            <person name="Tay A."/>
            <person name="Fujiwara A."/>
            <person name="Hosoya S."/>
            <person name="Suetake H."/>
            <person name="Naruse K."/>
            <person name="Brenner S."/>
            <person name="Suzuki Y."/>
            <person name="Venkatesh B."/>
        </authorList>
    </citation>
    <scope>NUCLEOTIDE SEQUENCE [LARGE SCALE GENOMIC DNA]</scope>
</reference>
<evidence type="ECO:0000313" key="2">
    <source>
        <dbReference type="Proteomes" id="UP000005226"/>
    </source>
</evidence>
<dbReference type="InParanoid" id="A0A3B5KDZ6"/>
<organism evidence="1 2">
    <name type="scientific">Takifugu rubripes</name>
    <name type="common">Japanese pufferfish</name>
    <name type="synonym">Fugu rubripes</name>
    <dbReference type="NCBI Taxonomy" id="31033"/>
    <lineage>
        <taxon>Eukaryota</taxon>
        <taxon>Metazoa</taxon>
        <taxon>Chordata</taxon>
        <taxon>Craniata</taxon>
        <taxon>Vertebrata</taxon>
        <taxon>Euteleostomi</taxon>
        <taxon>Actinopterygii</taxon>
        <taxon>Neopterygii</taxon>
        <taxon>Teleostei</taxon>
        <taxon>Neoteleostei</taxon>
        <taxon>Acanthomorphata</taxon>
        <taxon>Eupercaria</taxon>
        <taxon>Tetraodontiformes</taxon>
        <taxon>Tetradontoidea</taxon>
        <taxon>Tetraodontidae</taxon>
        <taxon>Takifugu</taxon>
    </lineage>
</organism>
<name>A0A3B5KDZ6_TAKRU</name>